<dbReference type="Proteomes" id="UP001151287">
    <property type="component" value="Unassembled WGS sequence"/>
</dbReference>
<dbReference type="PROSITE" id="PS00914">
    <property type="entry name" value="SYNTAXIN"/>
    <property type="match status" value="1"/>
</dbReference>
<feature type="transmembrane region" description="Helical" evidence="8">
    <location>
        <begin position="285"/>
        <end position="305"/>
    </location>
</feature>
<dbReference type="PROSITE" id="PS50192">
    <property type="entry name" value="T_SNARE"/>
    <property type="match status" value="1"/>
</dbReference>
<evidence type="ECO:0000256" key="3">
    <source>
        <dbReference type="ARBA" id="ARBA00022448"/>
    </source>
</evidence>
<dbReference type="CDD" id="cd15848">
    <property type="entry name" value="SNARE_syntaxin1-like"/>
    <property type="match status" value="1"/>
</dbReference>
<dbReference type="GO" id="GO:0006886">
    <property type="term" value="P:intracellular protein transport"/>
    <property type="evidence" value="ECO:0007669"/>
    <property type="project" value="InterPro"/>
</dbReference>
<sequence>MNDLMTKSFMSYVDLKKAALKEDLECGGGLESELEMAAGDENLRQFFEEAGLVKEEMASIRDLLTSLQEANEEGKSLHKAEAIRSMRDRINSDINQILKKAKRIRDRLEAMDRANAESRRLSGCREGTPADRTRTSVTNGLRKKLREMMMDFQALRQKMMSEYKETVERRYYTITGEVPEEAVIEKIISDGQSEELLKTAIQEHGRGMVLDTVQEIQGRYDAAREVEKSLLELHQVFMDMAVMVETQGERMDDIEHYVTSASHYVKDGNRELKSARQYQRSSRRCLCIGIIFLLVIILLIIVPVATSLKKA</sequence>
<dbReference type="InterPro" id="IPR006011">
    <property type="entry name" value="Syntaxin_N"/>
</dbReference>
<evidence type="ECO:0000256" key="4">
    <source>
        <dbReference type="ARBA" id="ARBA00022927"/>
    </source>
</evidence>
<keyword evidence="8" id="KW-0472">Membrane</keyword>
<evidence type="ECO:0000256" key="1">
    <source>
        <dbReference type="ARBA" id="ARBA00004521"/>
    </source>
</evidence>
<comment type="similarity">
    <text evidence="2 5">Belongs to the syntaxin family.</text>
</comment>
<feature type="region of interest" description="Disordered" evidence="7">
    <location>
        <begin position="116"/>
        <end position="137"/>
    </location>
</feature>
<evidence type="ECO:0000313" key="11">
    <source>
        <dbReference type="Proteomes" id="UP001151287"/>
    </source>
</evidence>
<keyword evidence="8" id="KW-0812">Transmembrane</keyword>
<dbReference type="FunFam" id="1.20.5.110:FF:000008">
    <property type="entry name" value="Syntaxin 132"/>
    <property type="match status" value="1"/>
</dbReference>
<evidence type="ECO:0000256" key="7">
    <source>
        <dbReference type="SAM" id="MobiDB-lite"/>
    </source>
</evidence>
<gene>
    <name evidence="10" type="ORF">LUZ63_006246</name>
</gene>
<name>A0A9Q0CPE9_9POAL</name>
<dbReference type="FunFam" id="1.20.58.70:FF:000003">
    <property type="entry name" value="Qa-SNARE, Sso1/Syntaxin1-type, SYP12A-group"/>
    <property type="match status" value="1"/>
</dbReference>
<comment type="caution">
    <text evidence="10">The sequence shown here is derived from an EMBL/GenBank/DDBJ whole genome shotgun (WGS) entry which is preliminary data.</text>
</comment>
<keyword evidence="8" id="KW-1133">Transmembrane helix</keyword>
<dbReference type="GO" id="GO:0006906">
    <property type="term" value="P:vesicle fusion"/>
    <property type="evidence" value="ECO:0007669"/>
    <property type="project" value="TreeGrafter"/>
</dbReference>
<dbReference type="GO" id="GO:0005886">
    <property type="term" value="C:plasma membrane"/>
    <property type="evidence" value="ECO:0007669"/>
    <property type="project" value="UniProtKB-SubCell"/>
</dbReference>
<dbReference type="SMART" id="SM00503">
    <property type="entry name" value="SynN"/>
    <property type="match status" value="1"/>
</dbReference>
<dbReference type="OrthoDB" id="10255013at2759"/>
<proteinExistence type="inferred from homology"/>
<dbReference type="InterPro" id="IPR045242">
    <property type="entry name" value="Syntaxin"/>
</dbReference>
<protein>
    <recommendedName>
        <fullName evidence="9">t-SNARE coiled-coil homology domain-containing protein</fullName>
    </recommendedName>
</protein>
<keyword evidence="6" id="KW-0175">Coiled coil</keyword>
<dbReference type="Pfam" id="PF05739">
    <property type="entry name" value="SNARE"/>
    <property type="match status" value="1"/>
</dbReference>
<dbReference type="SMART" id="SM00397">
    <property type="entry name" value="t_SNARE"/>
    <property type="match status" value="1"/>
</dbReference>
<organism evidence="10 11">
    <name type="scientific">Rhynchospora breviuscula</name>
    <dbReference type="NCBI Taxonomy" id="2022672"/>
    <lineage>
        <taxon>Eukaryota</taxon>
        <taxon>Viridiplantae</taxon>
        <taxon>Streptophyta</taxon>
        <taxon>Embryophyta</taxon>
        <taxon>Tracheophyta</taxon>
        <taxon>Spermatophyta</taxon>
        <taxon>Magnoliopsida</taxon>
        <taxon>Liliopsida</taxon>
        <taxon>Poales</taxon>
        <taxon>Cyperaceae</taxon>
        <taxon>Cyperoideae</taxon>
        <taxon>Rhynchosporeae</taxon>
        <taxon>Rhynchospora</taxon>
    </lineage>
</organism>
<dbReference type="InterPro" id="IPR006012">
    <property type="entry name" value="Syntaxin/epimorphin_CS"/>
</dbReference>
<dbReference type="GO" id="GO:0000149">
    <property type="term" value="F:SNARE binding"/>
    <property type="evidence" value="ECO:0007669"/>
    <property type="project" value="TreeGrafter"/>
</dbReference>
<keyword evidence="11" id="KW-1185">Reference proteome</keyword>
<reference evidence="10" key="1">
    <citation type="journal article" date="2022" name="Cell">
        <title>Repeat-based holocentromeres influence genome architecture and karyotype evolution.</title>
        <authorList>
            <person name="Hofstatter P.G."/>
            <person name="Thangavel G."/>
            <person name="Lux T."/>
            <person name="Neumann P."/>
            <person name="Vondrak T."/>
            <person name="Novak P."/>
            <person name="Zhang M."/>
            <person name="Costa L."/>
            <person name="Castellani M."/>
            <person name="Scott A."/>
            <person name="Toegelov H."/>
            <person name="Fuchs J."/>
            <person name="Mata-Sucre Y."/>
            <person name="Dias Y."/>
            <person name="Vanzela A.L.L."/>
            <person name="Huettel B."/>
            <person name="Almeida C.C.S."/>
            <person name="Simkova H."/>
            <person name="Souza G."/>
            <person name="Pedrosa-Harand A."/>
            <person name="Macas J."/>
            <person name="Mayer K.F.X."/>
            <person name="Houben A."/>
            <person name="Marques A."/>
        </authorList>
    </citation>
    <scope>NUCLEOTIDE SEQUENCE</scope>
    <source>
        <strain evidence="10">RhyBre1mFocal</strain>
    </source>
</reference>
<dbReference type="GO" id="GO:0048278">
    <property type="term" value="P:vesicle docking"/>
    <property type="evidence" value="ECO:0007669"/>
    <property type="project" value="TreeGrafter"/>
</dbReference>
<evidence type="ECO:0000256" key="2">
    <source>
        <dbReference type="ARBA" id="ARBA00009063"/>
    </source>
</evidence>
<evidence type="ECO:0000259" key="9">
    <source>
        <dbReference type="PROSITE" id="PS50192"/>
    </source>
</evidence>
<dbReference type="GO" id="GO:0005484">
    <property type="term" value="F:SNAP receptor activity"/>
    <property type="evidence" value="ECO:0007669"/>
    <property type="project" value="InterPro"/>
</dbReference>
<dbReference type="GO" id="GO:0031201">
    <property type="term" value="C:SNARE complex"/>
    <property type="evidence" value="ECO:0007669"/>
    <property type="project" value="TreeGrafter"/>
</dbReference>
<accession>A0A9Q0CPE9</accession>
<feature type="coiled-coil region" evidence="6">
    <location>
        <begin position="53"/>
        <end position="114"/>
    </location>
</feature>
<dbReference type="CDD" id="cd00179">
    <property type="entry name" value="SynN"/>
    <property type="match status" value="1"/>
</dbReference>
<dbReference type="Gene3D" id="1.20.58.70">
    <property type="match status" value="1"/>
</dbReference>
<dbReference type="Gene3D" id="1.20.5.110">
    <property type="match status" value="1"/>
</dbReference>
<dbReference type="InterPro" id="IPR010989">
    <property type="entry name" value="SNARE"/>
</dbReference>
<evidence type="ECO:0000256" key="8">
    <source>
        <dbReference type="SAM" id="Phobius"/>
    </source>
</evidence>
<dbReference type="EMBL" id="JAMQYH010000002">
    <property type="protein sequence ID" value="KAJ1697734.1"/>
    <property type="molecule type" value="Genomic_DNA"/>
</dbReference>
<comment type="subcellular location">
    <subcellularLocation>
        <location evidence="1">Cell membrane</location>
        <topology evidence="1">Single-pass type IV membrane protein</topology>
    </subcellularLocation>
</comment>
<dbReference type="InterPro" id="IPR000727">
    <property type="entry name" value="T_SNARE_dom"/>
</dbReference>
<evidence type="ECO:0000256" key="6">
    <source>
        <dbReference type="SAM" id="Coils"/>
    </source>
</evidence>
<evidence type="ECO:0000256" key="5">
    <source>
        <dbReference type="RuleBase" id="RU003858"/>
    </source>
</evidence>
<feature type="domain" description="T-SNARE coiled-coil homology" evidence="9">
    <location>
        <begin position="213"/>
        <end position="275"/>
    </location>
</feature>
<evidence type="ECO:0000313" key="10">
    <source>
        <dbReference type="EMBL" id="KAJ1697734.1"/>
    </source>
</evidence>
<dbReference type="PANTHER" id="PTHR19957:SF251">
    <property type="entry name" value="SYNTAXIN-RELATED PROTEIN KNOLLE"/>
    <property type="match status" value="1"/>
</dbReference>
<dbReference type="GO" id="GO:0006887">
    <property type="term" value="P:exocytosis"/>
    <property type="evidence" value="ECO:0007669"/>
    <property type="project" value="TreeGrafter"/>
</dbReference>
<dbReference type="GO" id="GO:0012505">
    <property type="term" value="C:endomembrane system"/>
    <property type="evidence" value="ECO:0007669"/>
    <property type="project" value="TreeGrafter"/>
</dbReference>
<keyword evidence="4" id="KW-0653">Protein transport</keyword>
<dbReference type="Pfam" id="PF00804">
    <property type="entry name" value="Syntaxin"/>
    <property type="match status" value="1"/>
</dbReference>
<dbReference type="AlphaFoldDB" id="A0A9Q0CPE9"/>
<keyword evidence="3" id="KW-0813">Transport</keyword>
<dbReference type="PANTHER" id="PTHR19957">
    <property type="entry name" value="SYNTAXIN"/>
    <property type="match status" value="1"/>
</dbReference>
<dbReference type="SUPFAM" id="SSF47661">
    <property type="entry name" value="t-snare proteins"/>
    <property type="match status" value="1"/>
</dbReference>